<organism evidence="1 2">
    <name type="scientific">Batillaria attramentaria</name>
    <dbReference type="NCBI Taxonomy" id="370345"/>
    <lineage>
        <taxon>Eukaryota</taxon>
        <taxon>Metazoa</taxon>
        <taxon>Spiralia</taxon>
        <taxon>Lophotrochozoa</taxon>
        <taxon>Mollusca</taxon>
        <taxon>Gastropoda</taxon>
        <taxon>Caenogastropoda</taxon>
        <taxon>Sorbeoconcha</taxon>
        <taxon>Cerithioidea</taxon>
        <taxon>Batillariidae</taxon>
        <taxon>Batillaria</taxon>
    </lineage>
</organism>
<evidence type="ECO:0000313" key="2">
    <source>
        <dbReference type="Proteomes" id="UP001519460"/>
    </source>
</evidence>
<dbReference type="Proteomes" id="UP001519460">
    <property type="component" value="Unassembled WGS sequence"/>
</dbReference>
<gene>
    <name evidence="1" type="ORF">BaRGS_00030267</name>
</gene>
<reference evidence="1 2" key="1">
    <citation type="journal article" date="2023" name="Sci. Data">
        <title>Genome assembly of the Korean intertidal mud-creeper Batillaria attramentaria.</title>
        <authorList>
            <person name="Patra A.K."/>
            <person name="Ho P.T."/>
            <person name="Jun S."/>
            <person name="Lee S.J."/>
            <person name="Kim Y."/>
            <person name="Won Y.J."/>
        </authorList>
    </citation>
    <scope>NUCLEOTIDE SEQUENCE [LARGE SCALE GENOMIC DNA]</scope>
    <source>
        <strain evidence="1">Wonlab-2016</strain>
    </source>
</reference>
<accession>A0ABD0JUI4</accession>
<dbReference type="EMBL" id="JACVVK020000324">
    <property type="protein sequence ID" value="KAK7478508.1"/>
    <property type="molecule type" value="Genomic_DNA"/>
</dbReference>
<proteinExistence type="predicted"/>
<evidence type="ECO:0000313" key="1">
    <source>
        <dbReference type="EMBL" id="KAK7478508.1"/>
    </source>
</evidence>
<dbReference type="AlphaFoldDB" id="A0ABD0JUI4"/>
<keyword evidence="2" id="KW-1185">Reference proteome</keyword>
<sequence length="160" mass="16674">MLVHCVKCGGGLPASGEADTVYSVRVIRTGVLEVQVADSTPTPTPIPDLLTWHKKDVERRQTVSLVLLPPQHPEQGGRPVAATTCGGAALVNIAGQSLITVIDLPFSLSLILTATQPPSTLATLLSLHPPSPDPRGRGARAAVSQCLNMSVDAVEILPGH</sequence>
<name>A0ABD0JUI4_9CAEN</name>
<comment type="caution">
    <text evidence="1">The sequence shown here is derived from an EMBL/GenBank/DDBJ whole genome shotgun (WGS) entry which is preliminary data.</text>
</comment>
<protein>
    <submittedName>
        <fullName evidence="1">Uncharacterized protein</fullName>
    </submittedName>
</protein>